<evidence type="ECO:0000313" key="3">
    <source>
        <dbReference type="Proteomes" id="UP000235388"/>
    </source>
</evidence>
<feature type="region of interest" description="Disordered" evidence="1">
    <location>
        <begin position="1"/>
        <end position="34"/>
    </location>
</feature>
<gene>
    <name evidence="2" type="ORF">PCANC_11035</name>
</gene>
<sequence length="54" mass="6212">MTGPDTTRSDRQRQRLTRSRSIFLPTPADLKNPQKWFAYNPSPQPHNGAAFLEN</sequence>
<accession>A0A2N5UVW3</accession>
<evidence type="ECO:0000256" key="1">
    <source>
        <dbReference type="SAM" id="MobiDB-lite"/>
    </source>
</evidence>
<dbReference type="Proteomes" id="UP000235388">
    <property type="component" value="Unassembled WGS sequence"/>
</dbReference>
<reference evidence="2 3" key="1">
    <citation type="submission" date="2017-11" db="EMBL/GenBank/DDBJ databases">
        <title>De novo assembly and phasing of dikaryotic genomes from two isolates of Puccinia coronata f. sp. avenae, the causal agent of oat crown rust.</title>
        <authorList>
            <person name="Miller M.E."/>
            <person name="Zhang Y."/>
            <person name="Omidvar V."/>
            <person name="Sperschneider J."/>
            <person name="Schwessinger B."/>
            <person name="Raley C."/>
            <person name="Palmer J.M."/>
            <person name="Garnica D."/>
            <person name="Upadhyaya N."/>
            <person name="Rathjen J."/>
            <person name="Taylor J.M."/>
            <person name="Park R.F."/>
            <person name="Dodds P.N."/>
            <person name="Hirsch C.D."/>
            <person name="Kianian S.F."/>
            <person name="Figueroa M."/>
        </authorList>
    </citation>
    <scope>NUCLEOTIDE SEQUENCE [LARGE SCALE GENOMIC DNA]</scope>
    <source>
        <strain evidence="2">12NC29</strain>
    </source>
</reference>
<dbReference type="AlphaFoldDB" id="A0A2N5UVW3"/>
<protein>
    <submittedName>
        <fullName evidence="2">Uncharacterized protein</fullName>
    </submittedName>
</protein>
<name>A0A2N5UVW3_9BASI</name>
<dbReference type="EMBL" id="PGCJ01000164">
    <property type="protein sequence ID" value="PLW41902.1"/>
    <property type="molecule type" value="Genomic_DNA"/>
</dbReference>
<comment type="caution">
    <text evidence="2">The sequence shown here is derived from an EMBL/GenBank/DDBJ whole genome shotgun (WGS) entry which is preliminary data.</text>
</comment>
<proteinExistence type="predicted"/>
<organism evidence="2 3">
    <name type="scientific">Puccinia coronata f. sp. avenae</name>
    <dbReference type="NCBI Taxonomy" id="200324"/>
    <lineage>
        <taxon>Eukaryota</taxon>
        <taxon>Fungi</taxon>
        <taxon>Dikarya</taxon>
        <taxon>Basidiomycota</taxon>
        <taxon>Pucciniomycotina</taxon>
        <taxon>Pucciniomycetes</taxon>
        <taxon>Pucciniales</taxon>
        <taxon>Pucciniaceae</taxon>
        <taxon>Puccinia</taxon>
    </lineage>
</organism>
<keyword evidence="3" id="KW-1185">Reference proteome</keyword>
<evidence type="ECO:0000313" key="2">
    <source>
        <dbReference type="EMBL" id="PLW41902.1"/>
    </source>
</evidence>